<name>A0A017T2M0_9BACT</name>
<dbReference type="EMBL" id="ASRX01000055">
    <property type="protein sequence ID" value="EYF02806.1"/>
    <property type="molecule type" value="Genomic_DNA"/>
</dbReference>
<protein>
    <submittedName>
        <fullName evidence="1">Uncharacterized protein</fullName>
    </submittedName>
</protein>
<accession>A0A017T2M0</accession>
<dbReference type="eggNOG" id="COG3391">
    <property type="taxonomic scope" value="Bacteria"/>
</dbReference>
<evidence type="ECO:0000313" key="2">
    <source>
        <dbReference type="Proteomes" id="UP000019678"/>
    </source>
</evidence>
<keyword evidence="2" id="KW-1185">Reference proteome</keyword>
<dbReference type="AlphaFoldDB" id="A0A017T2M0"/>
<gene>
    <name evidence="1" type="ORF">CAP_6541</name>
</gene>
<evidence type="ECO:0000313" key="1">
    <source>
        <dbReference type="EMBL" id="EYF02806.1"/>
    </source>
</evidence>
<sequence>MSPGGQTLYVANSDFDLRYNGGTVQALALSGAGGLTERALCLQGALSGFAPLPGEDEASSASFKAACEGILQGGGVPCGAIGKNPNPVLYPGPCAPLGVEGFIRRSAIIGAFASGAIMVHPPEGQGEGARLFIPVRGDPSISFFEVDDDRSCAANPSACERSVRLDCGADSQGRCGADYRIGENAYESPRALRLPLEPVGIASSPAGSAIVTAHQTQTAASLIVNPWDAKPALTYVLSGLAAGPTEVAGLPVPGLVAACGDAISYQSGFLMTYRAQPVLDLLRYEPDAGSDPPRGYLTRALQLGITVNTSGADSRGVAVDDSERRACESACEAQWEACGEGCSDGRISCMAACTEIPVRFFVANRSPASLIVGKARTVPVPFEGVPPEGTQLCGPQRFTSAYETLEIHDTVPLAYGASRVSIGHIIDKDGLPALRVFAVAFDSRFIFSYDPVGRRIDAIIRTGRGPHAIAFDTFAPPPSVEVQGSVGARAHSFMYVGHFTDSYIGVVDLDARRPETFGSMILTLGQPESPQESQ</sequence>
<organism evidence="1 2">
    <name type="scientific">Chondromyces apiculatus DSM 436</name>
    <dbReference type="NCBI Taxonomy" id="1192034"/>
    <lineage>
        <taxon>Bacteria</taxon>
        <taxon>Pseudomonadati</taxon>
        <taxon>Myxococcota</taxon>
        <taxon>Polyangia</taxon>
        <taxon>Polyangiales</taxon>
        <taxon>Polyangiaceae</taxon>
        <taxon>Chondromyces</taxon>
    </lineage>
</organism>
<proteinExistence type="predicted"/>
<reference evidence="1 2" key="1">
    <citation type="submission" date="2013-05" db="EMBL/GenBank/DDBJ databases">
        <title>Genome assembly of Chondromyces apiculatus DSM 436.</title>
        <authorList>
            <person name="Sharma G."/>
            <person name="Khatri I."/>
            <person name="Kaur C."/>
            <person name="Mayilraj S."/>
            <person name="Subramanian S."/>
        </authorList>
    </citation>
    <scope>NUCLEOTIDE SEQUENCE [LARGE SCALE GENOMIC DNA]</scope>
    <source>
        <strain evidence="1 2">DSM 436</strain>
    </source>
</reference>
<dbReference type="Proteomes" id="UP000019678">
    <property type="component" value="Unassembled WGS sequence"/>
</dbReference>
<dbReference type="STRING" id="1192034.CAP_6541"/>
<comment type="caution">
    <text evidence="1">The sequence shown here is derived from an EMBL/GenBank/DDBJ whole genome shotgun (WGS) entry which is preliminary data.</text>
</comment>